<feature type="region of interest" description="Disordered" evidence="1">
    <location>
        <begin position="1"/>
        <end position="39"/>
    </location>
</feature>
<accession>A0A938YID1</accession>
<dbReference type="AlphaFoldDB" id="A0A938YID1"/>
<evidence type="ECO:0000313" key="4">
    <source>
        <dbReference type="Proteomes" id="UP000663801"/>
    </source>
</evidence>
<feature type="compositionally biased region" description="Low complexity" evidence="1">
    <location>
        <begin position="9"/>
        <end position="23"/>
    </location>
</feature>
<organism evidence="3 4">
    <name type="scientific">Nakamurella flavida</name>
    <dbReference type="NCBI Taxonomy" id="363630"/>
    <lineage>
        <taxon>Bacteria</taxon>
        <taxon>Bacillati</taxon>
        <taxon>Actinomycetota</taxon>
        <taxon>Actinomycetes</taxon>
        <taxon>Nakamurellales</taxon>
        <taxon>Nakamurellaceae</taxon>
        <taxon>Nakamurella</taxon>
    </lineage>
</organism>
<reference evidence="3" key="1">
    <citation type="submission" date="2021-01" db="EMBL/GenBank/DDBJ databases">
        <title>KCTC 19127 draft genome.</title>
        <authorList>
            <person name="An D."/>
        </authorList>
    </citation>
    <scope>NUCLEOTIDE SEQUENCE</scope>
    <source>
        <strain evidence="3">KCTC 19127</strain>
    </source>
</reference>
<dbReference type="Pfam" id="PF01928">
    <property type="entry name" value="CYTH"/>
    <property type="match status" value="1"/>
</dbReference>
<dbReference type="Gene3D" id="1.40.20.10">
    <property type="entry name" value="CHAD domain"/>
    <property type="match status" value="1"/>
</dbReference>
<feature type="region of interest" description="Disordered" evidence="1">
    <location>
        <begin position="212"/>
        <end position="243"/>
    </location>
</feature>
<feature type="domain" description="CYTH" evidence="2">
    <location>
        <begin position="23"/>
        <end position="230"/>
    </location>
</feature>
<protein>
    <submittedName>
        <fullName evidence="3">CYTH domain-containing protein</fullName>
    </submittedName>
</protein>
<dbReference type="PROSITE" id="PS51707">
    <property type="entry name" value="CYTH"/>
    <property type="match status" value="1"/>
</dbReference>
<dbReference type="InterPro" id="IPR023577">
    <property type="entry name" value="CYTH_domain"/>
</dbReference>
<evidence type="ECO:0000259" key="2">
    <source>
        <dbReference type="PROSITE" id="PS51707"/>
    </source>
</evidence>
<sequence>MARSDSSLPASTDPATRRTPTRTVEIETKLEFDGGAGLPPLDGRPALAAAGVTGSAAPETFQLDATYYDTAGLDLLAAKLTLRRRTGGHDFGWHLKLPRVAGGRTEVAVPLTDHDAGQVPAELDRLVRGMARGRELRPVARLQTRRTVHHLLNADGAVLVEVADDAVTATDLTGRDGSAGAQHWREVEVELVDGTREQLAAVVDELRSAGARPASSASKVGRALNPPTVGTTKGKKKDAPDRTAGAVVADALDRTRTALLTADRGVREGVDGAAEEAAAALTSARALLGVCHPVLGRVDGLLERATVVADDLAAAQTVHHTHRRLIAQLSDEPEDYARQGRAVLTRTLATRAEAAAAQVADLVDTPEYLEVLRGLDEAVAGSARRRRAARPASGELPVLLGQAWDQLREGSDALLADPGRPENVRVVRSGTVALRLTIEALAPSLGEDAVLLAASLEEVEESLDEYRASARASALLTELSTDPGTDGVAGFVFGRLHAFEEALAHGALDDFTDAWDRVEDGDLVAALVR</sequence>
<dbReference type="Pfam" id="PF05235">
    <property type="entry name" value="CHAD"/>
    <property type="match status" value="1"/>
</dbReference>
<dbReference type="SUPFAM" id="SSF55154">
    <property type="entry name" value="CYTH-like phosphatases"/>
    <property type="match status" value="1"/>
</dbReference>
<comment type="caution">
    <text evidence="3">The sequence shown here is derived from an EMBL/GenBank/DDBJ whole genome shotgun (WGS) entry which is preliminary data.</text>
</comment>
<proteinExistence type="predicted"/>
<dbReference type="RefSeq" id="WP_205256614.1">
    <property type="nucleotide sequence ID" value="NZ_BAAAPV010000004.1"/>
</dbReference>
<evidence type="ECO:0000256" key="1">
    <source>
        <dbReference type="SAM" id="MobiDB-lite"/>
    </source>
</evidence>
<dbReference type="InterPro" id="IPR038186">
    <property type="entry name" value="CHAD_dom_sf"/>
</dbReference>
<dbReference type="InterPro" id="IPR033469">
    <property type="entry name" value="CYTH-like_dom_sf"/>
</dbReference>
<dbReference type="CDD" id="cd07374">
    <property type="entry name" value="CYTH-like_Pase"/>
    <property type="match status" value="1"/>
</dbReference>
<name>A0A938YID1_9ACTN</name>
<dbReference type="EMBL" id="JAERWL010000008">
    <property type="protein sequence ID" value="MBM9476497.1"/>
    <property type="molecule type" value="Genomic_DNA"/>
</dbReference>
<dbReference type="Gene3D" id="2.40.320.10">
    <property type="entry name" value="Hypothetical Protein Pfu-838710-001"/>
    <property type="match status" value="1"/>
</dbReference>
<dbReference type="Proteomes" id="UP000663801">
    <property type="component" value="Unassembled WGS sequence"/>
</dbReference>
<gene>
    <name evidence="3" type="ORF">JL107_08595</name>
</gene>
<evidence type="ECO:0000313" key="3">
    <source>
        <dbReference type="EMBL" id="MBM9476497.1"/>
    </source>
</evidence>
<keyword evidence="4" id="KW-1185">Reference proteome</keyword>
<dbReference type="SMART" id="SM01118">
    <property type="entry name" value="CYTH"/>
    <property type="match status" value="1"/>
</dbReference>
<dbReference type="InterPro" id="IPR007899">
    <property type="entry name" value="CHAD_dom"/>
</dbReference>